<sequence>MFKEVSKLQLVLSFLMAFIGFSQAFNNWGEKRMLSLFFLIASMFVLIVASLALIFYRKRQIIKE</sequence>
<name>A0A2I0UXV6_9BACI</name>
<keyword evidence="1" id="KW-0472">Membrane</keyword>
<dbReference type="EMBL" id="PDFK01000004">
    <property type="protein sequence ID" value="PKU50910.1"/>
    <property type="molecule type" value="Genomic_DNA"/>
</dbReference>
<keyword evidence="1" id="KW-1133">Transmembrane helix</keyword>
<gene>
    <name evidence="2" type="ORF">CRI88_14600</name>
</gene>
<accession>A0A2I0UXV6</accession>
<protein>
    <submittedName>
        <fullName evidence="2">Uncharacterized protein</fullName>
    </submittedName>
</protein>
<dbReference type="AlphaFoldDB" id="A0A2I0UXV6"/>
<evidence type="ECO:0000313" key="3">
    <source>
        <dbReference type="Proteomes" id="UP000234956"/>
    </source>
</evidence>
<reference evidence="2 3" key="1">
    <citation type="submission" date="2017-10" db="EMBL/GenBank/DDBJ databases">
        <title>Draft genome of Lysinibacillus fusiformis strain Juneja, a laboratory-derived pathogen of Drosophila melanogaster.</title>
        <authorList>
            <person name="Smith B.R."/>
            <person name="Unckless R.L."/>
        </authorList>
    </citation>
    <scope>NUCLEOTIDE SEQUENCE [LARGE SCALE GENOMIC DNA]</scope>
    <source>
        <strain evidence="2 3">Juneja</strain>
    </source>
</reference>
<dbReference type="RefSeq" id="WP_036127597.1">
    <property type="nucleotide sequence ID" value="NZ_PDFK01000004.1"/>
</dbReference>
<proteinExistence type="predicted"/>
<evidence type="ECO:0000313" key="2">
    <source>
        <dbReference type="EMBL" id="PKU50910.1"/>
    </source>
</evidence>
<comment type="caution">
    <text evidence="2">The sequence shown here is derived from an EMBL/GenBank/DDBJ whole genome shotgun (WGS) entry which is preliminary data.</text>
</comment>
<feature type="transmembrane region" description="Helical" evidence="1">
    <location>
        <begin position="34"/>
        <end position="56"/>
    </location>
</feature>
<evidence type="ECO:0000256" key="1">
    <source>
        <dbReference type="SAM" id="Phobius"/>
    </source>
</evidence>
<keyword evidence="1" id="KW-0812">Transmembrane</keyword>
<organism evidence="2 3">
    <name type="scientific">Lysinibacillus fusiformis</name>
    <dbReference type="NCBI Taxonomy" id="28031"/>
    <lineage>
        <taxon>Bacteria</taxon>
        <taxon>Bacillati</taxon>
        <taxon>Bacillota</taxon>
        <taxon>Bacilli</taxon>
        <taxon>Bacillales</taxon>
        <taxon>Bacillaceae</taxon>
        <taxon>Lysinibacillus</taxon>
    </lineage>
</organism>
<dbReference type="Proteomes" id="UP000234956">
    <property type="component" value="Unassembled WGS sequence"/>
</dbReference>